<reference evidence="2" key="1">
    <citation type="journal article" date="2022" name="Int. J. Mol. Sci.">
        <title>Draft Genome of Tanacetum Coccineum: Genomic Comparison of Closely Related Tanacetum-Family Plants.</title>
        <authorList>
            <person name="Yamashiro T."/>
            <person name="Shiraishi A."/>
            <person name="Nakayama K."/>
            <person name="Satake H."/>
        </authorList>
    </citation>
    <scope>NUCLEOTIDE SEQUENCE</scope>
</reference>
<evidence type="ECO:0000313" key="3">
    <source>
        <dbReference type="Proteomes" id="UP001151760"/>
    </source>
</evidence>
<reference evidence="2" key="2">
    <citation type="submission" date="2022-01" db="EMBL/GenBank/DDBJ databases">
        <authorList>
            <person name="Yamashiro T."/>
            <person name="Shiraishi A."/>
            <person name="Satake H."/>
            <person name="Nakayama K."/>
        </authorList>
    </citation>
    <scope>NUCLEOTIDE SEQUENCE</scope>
</reference>
<dbReference type="EMBL" id="BQNB010014310">
    <property type="protein sequence ID" value="GJT26645.1"/>
    <property type="molecule type" value="Genomic_DNA"/>
</dbReference>
<accession>A0ABQ5CI52</accession>
<protein>
    <submittedName>
        <fullName evidence="2">Uncharacterized protein</fullName>
    </submittedName>
</protein>
<feature type="compositionally biased region" description="Basic and acidic residues" evidence="1">
    <location>
        <begin position="29"/>
        <end position="38"/>
    </location>
</feature>
<name>A0ABQ5CI52_9ASTR</name>
<dbReference type="Proteomes" id="UP001151760">
    <property type="component" value="Unassembled WGS sequence"/>
</dbReference>
<sequence length="133" mass="14516">MGGVSTGGTLKNGHGGVVLRSVKSFSEKKKSFNDHDDSVVSSSTSHGQDDGNDDNNEDVYHRKTIVFCDFERVETFGGWVVGWCGRWWSTGGRSVGDGFGEQLTYSGEQLSGSGVQLSIFQDKESDHEIEKEC</sequence>
<proteinExistence type="predicted"/>
<evidence type="ECO:0000256" key="1">
    <source>
        <dbReference type="SAM" id="MobiDB-lite"/>
    </source>
</evidence>
<feature type="region of interest" description="Disordered" evidence="1">
    <location>
        <begin position="29"/>
        <end position="57"/>
    </location>
</feature>
<gene>
    <name evidence="2" type="ORF">Tco_0906920</name>
</gene>
<evidence type="ECO:0000313" key="2">
    <source>
        <dbReference type="EMBL" id="GJT26645.1"/>
    </source>
</evidence>
<comment type="caution">
    <text evidence="2">The sequence shown here is derived from an EMBL/GenBank/DDBJ whole genome shotgun (WGS) entry which is preliminary data.</text>
</comment>
<keyword evidence="3" id="KW-1185">Reference proteome</keyword>
<organism evidence="2 3">
    <name type="scientific">Tanacetum coccineum</name>
    <dbReference type="NCBI Taxonomy" id="301880"/>
    <lineage>
        <taxon>Eukaryota</taxon>
        <taxon>Viridiplantae</taxon>
        <taxon>Streptophyta</taxon>
        <taxon>Embryophyta</taxon>
        <taxon>Tracheophyta</taxon>
        <taxon>Spermatophyta</taxon>
        <taxon>Magnoliopsida</taxon>
        <taxon>eudicotyledons</taxon>
        <taxon>Gunneridae</taxon>
        <taxon>Pentapetalae</taxon>
        <taxon>asterids</taxon>
        <taxon>campanulids</taxon>
        <taxon>Asterales</taxon>
        <taxon>Asteraceae</taxon>
        <taxon>Asteroideae</taxon>
        <taxon>Anthemideae</taxon>
        <taxon>Anthemidinae</taxon>
        <taxon>Tanacetum</taxon>
    </lineage>
</organism>